<dbReference type="InterPro" id="IPR011335">
    <property type="entry name" value="Restrct_endonuc-II-like"/>
</dbReference>
<gene>
    <name evidence="1" type="primary">xisH_1</name>
    <name evidence="1" type="ORF">NIES806_09580</name>
</gene>
<evidence type="ECO:0000313" key="2">
    <source>
        <dbReference type="Proteomes" id="UP000218702"/>
    </source>
</evidence>
<dbReference type="Proteomes" id="UP000218702">
    <property type="component" value="Chromosome"/>
</dbReference>
<dbReference type="Pfam" id="PF08814">
    <property type="entry name" value="XisH"/>
    <property type="match status" value="1"/>
</dbReference>
<dbReference type="SUPFAM" id="SSF52980">
    <property type="entry name" value="Restriction endonuclease-like"/>
    <property type="match status" value="1"/>
</dbReference>
<proteinExistence type="predicted"/>
<protein>
    <submittedName>
        <fullName evidence="1">FdxN element excision controlling factor protein XisH</fullName>
    </submittedName>
</protein>
<sequence length="139" mass="16115">MSAKDFFHNAVRLALEKENWLITHDPLSFELTEKVKVRIDLGAEKLITAQKGNQKIAVEVKSFIGLSAISEFHTAIGQFLNYKVVLTQKDPQRILYLAISQDIYEGFFLDSFIQTVLQTYDIKLLVFDVKREEILLWKH</sequence>
<organism evidence="1 2">
    <name type="scientific">Dolichospermum compactum NIES-806</name>
    <dbReference type="NCBI Taxonomy" id="1973481"/>
    <lineage>
        <taxon>Bacteria</taxon>
        <taxon>Bacillati</taxon>
        <taxon>Cyanobacteriota</taxon>
        <taxon>Cyanophyceae</taxon>
        <taxon>Nostocales</taxon>
        <taxon>Aphanizomenonaceae</taxon>
        <taxon>Dolichospermum</taxon>
        <taxon>Dolichospermum compactum</taxon>
    </lineage>
</organism>
<dbReference type="AlphaFoldDB" id="A0A1Z4UZU7"/>
<keyword evidence="2" id="KW-1185">Reference proteome</keyword>
<evidence type="ECO:0000313" key="1">
    <source>
        <dbReference type="EMBL" id="BAZ84766.1"/>
    </source>
</evidence>
<dbReference type="RefSeq" id="WP_096664666.1">
    <property type="nucleotide sequence ID" value="NZ_AP018316.1"/>
</dbReference>
<dbReference type="EMBL" id="AP018316">
    <property type="protein sequence ID" value="BAZ84766.1"/>
    <property type="molecule type" value="Genomic_DNA"/>
</dbReference>
<dbReference type="KEGG" id="dcm:NIES806_09580"/>
<dbReference type="GO" id="GO:0003676">
    <property type="term" value="F:nucleic acid binding"/>
    <property type="evidence" value="ECO:0007669"/>
    <property type="project" value="InterPro"/>
</dbReference>
<name>A0A1Z4UZU7_9CYAN</name>
<dbReference type="OrthoDB" id="456752at2"/>
<reference evidence="1 2" key="1">
    <citation type="submission" date="2017-06" db="EMBL/GenBank/DDBJ databases">
        <title>Genome sequencing of cyanobaciteial culture collection at National Institute for Environmental Studies (NIES).</title>
        <authorList>
            <person name="Hirose Y."/>
            <person name="Shimura Y."/>
            <person name="Fujisawa T."/>
            <person name="Nakamura Y."/>
            <person name="Kawachi M."/>
        </authorList>
    </citation>
    <scope>NUCLEOTIDE SEQUENCE [LARGE SCALE GENOMIC DNA]</scope>
    <source>
        <strain evidence="1 2">NIES-806</strain>
    </source>
</reference>
<dbReference type="InterPro" id="IPR014919">
    <property type="entry name" value="XisH"/>
</dbReference>
<accession>A0A1Z4UZU7</accession>
<dbReference type="CDD" id="cd22366">
    <property type="entry name" value="XisH-like"/>
    <property type="match status" value="1"/>
</dbReference>
<dbReference type="InterPro" id="IPR011856">
    <property type="entry name" value="tRNA_endonuc-like_dom_sf"/>
</dbReference>
<dbReference type="Gene3D" id="3.40.1350.10">
    <property type="match status" value="1"/>
</dbReference>